<comment type="subcellular location">
    <subcellularLocation>
        <location evidence="8">Endoplasmic reticulum membrane</location>
    </subcellularLocation>
</comment>
<evidence type="ECO:0000256" key="3">
    <source>
        <dbReference type="ARBA" id="ARBA00022630"/>
    </source>
</evidence>
<keyword evidence="4 8" id="KW-0274">FAD</keyword>
<keyword evidence="6 8" id="KW-0560">Oxidoreductase</keyword>
<comment type="similarity">
    <text evidence="2 8 9">Belongs to the FMO family.</text>
</comment>
<evidence type="ECO:0000256" key="6">
    <source>
        <dbReference type="ARBA" id="ARBA00023002"/>
    </source>
</evidence>
<proteinExistence type="inferred from homology"/>
<dbReference type="Proteomes" id="UP001318040">
    <property type="component" value="Chromosome 25"/>
</dbReference>
<dbReference type="RefSeq" id="XP_032816235.1">
    <property type="nucleotide sequence ID" value="XM_032960344.1"/>
</dbReference>
<dbReference type="GO" id="GO:0005789">
    <property type="term" value="C:endoplasmic reticulum membrane"/>
    <property type="evidence" value="ECO:0007669"/>
    <property type="project" value="UniProtKB-SubCell"/>
</dbReference>
<dbReference type="InterPro" id="IPR000960">
    <property type="entry name" value="Flavin_mOase"/>
</dbReference>
<dbReference type="GO" id="GO:0050661">
    <property type="term" value="F:NADP binding"/>
    <property type="evidence" value="ECO:0007669"/>
    <property type="project" value="InterPro"/>
</dbReference>
<sequence length="497" mass="54748">MIQLVMLRTVSTHSSRERMTRRCEEPKTSGNAALWAVPVIDGEVMMTPPQRLRVAVVGAGAAGLCTARHILDSPADFVAPVVFEMDSVVGGTWVYKELPPESDASCPVFSSLYRDLRTNLPKEVMAFPDFPFDKNLPSFIHHSDMRAYLDQYADNFSIRPHVKFQWRVELVQPVPGPAGTEDRVAWDVTACSLTDGHRTTQRYDAVMVCNGHYSEPHVPDIPGVGLFRGEILHSHDYRSAERFAGRRVALLGAGASGQDIAVELSGMASHVLLCHRGAKPLPSALPSNVQQAPAVLALTEGGVALADGTERAVDAFVFCTGYRYSFPFLAEEAGVRTGDDERTVAPLYRHLVHVDMPTMFFIGLCKVVVPFPLFDCQVRFSLATLVGRASLPSRGEMEEEARREREQRRTAGVPERRELVLGERQWGYVAELARLAGAPHAAPPPCVRAIYDDVAKRRSLDLLAYRSVNYEVTGPECWRLLPGDGGRRNGAKGNSGR</sequence>
<keyword evidence="7 8" id="KW-0503">Monooxygenase</keyword>
<comment type="cofactor">
    <cofactor evidence="1 8 9">
        <name>FAD</name>
        <dbReference type="ChEBI" id="CHEBI:57692"/>
    </cofactor>
</comment>
<gene>
    <name evidence="11" type="primary">LOC116945808</name>
</gene>
<dbReference type="AlphaFoldDB" id="A0AAJ7TE92"/>
<evidence type="ECO:0000256" key="9">
    <source>
        <dbReference type="RuleBase" id="RU361177"/>
    </source>
</evidence>
<evidence type="ECO:0000256" key="2">
    <source>
        <dbReference type="ARBA" id="ARBA00009183"/>
    </source>
</evidence>
<dbReference type="PANTHER" id="PTHR23023">
    <property type="entry name" value="DIMETHYLANILINE MONOOXYGENASE"/>
    <property type="match status" value="1"/>
</dbReference>
<name>A0AAJ7TE92_PETMA</name>
<dbReference type="InterPro" id="IPR020946">
    <property type="entry name" value="Flavin_mOase-like"/>
</dbReference>
<dbReference type="Pfam" id="PF00743">
    <property type="entry name" value="FMO-like"/>
    <property type="match status" value="2"/>
</dbReference>
<keyword evidence="10" id="KW-1185">Reference proteome</keyword>
<protein>
    <recommendedName>
        <fullName evidence="9">Flavin-containing monooxygenase</fullName>
        <ecNumber evidence="9">1.-.-.-</ecNumber>
    </recommendedName>
</protein>
<dbReference type="EC" id="1.-.-.-" evidence="9"/>
<dbReference type="PRINTS" id="PR00370">
    <property type="entry name" value="FMOXYGENASE"/>
</dbReference>
<dbReference type="KEGG" id="pmrn:116945808"/>
<organism evidence="10 11">
    <name type="scientific">Petromyzon marinus</name>
    <name type="common">Sea lamprey</name>
    <dbReference type="NCBI Taxonomy" id="7757"/>
    <lineage>
        <taxon>Eukaryota</taxon>
        <taxon>Metazoa</taxon>
        <taxon>Chordata</taxon>
        <taxon>Craniata</taxon>
        <taxon>Vertebrata</taxon>
        <taxon>Cyclostomata</taxon>
        <taxon>Hyperoartia</taxon>
        <taxon>Petromyzontiformes</taxon>
        <taxon>Petromyzontidae</taxon>
        <taxon>Petromyzon</taxon>
    </lineage>
</organism>
<evidence type="ECO:0000313" key="11">
    <source>
        <dbReference type="RefSeq" id="XP_032816235.1"/>
    </source>
</evidence>
<reference evidence="11" key="1">
    <citation type="submission" date="2025-08" db="UniProtKB">
        <authorList>
            <consortium name="RefSeq"/>
        </authorList>
    </citation>
    <scope>IDENTIFICATION</scope>
    <source>
        <tissue evidence="11">Sperm</tissue>
    </source>
</reference>
<evidence type="ECO:0000256" key="5">
    <source>
        <dbReference type="ARBA" id="ARBA00022857"/>
    </source>
</evidence>
<evidence type="ECO:0000313" key="10">
    <source>
        <dbReference type="Proteomes" id="UP001318040"/>
    </source>
</evidence>
<accession>A0AAJ7TE92</accession>
<evidence type="ECO:0000256" key="8">
    <source>
        <dbReference type="PIRNR" id="PIRNR000332"/>
    </source>
</evidence>
<dbReference type="Gene3D" id="3.50.50.60">
    <property type="entry name" value="FAD/NAD(P)-binding domain"/>
    <property type="match status" value="2"/>
</dbReference>
<keyword evidence="8" id="KW-0472">Membrane</keyword>
<dbReference type="SUPFAM" id="SSF51905">
    <property type="entry name" value="FAD/NAD(P)-binding domain"/>
    <property type="match status" value="2"/>
</dbReference>
<dbReference type="PIRSF" id="PIRSF000332">
    <property type="entry name" value="FMO"/>
    <property type="match status" value="1"/>
</dbReference>
<keyword evidence="5 8" id="KW-0521">NADP</keyword>
<dbReference type="FunFam" id="3.50.50.60:FF:000138">
    <property type="entry name" value="Flavin-containing monooxygenase"/>
    <property type="match status" value="1"/>
</dbReference>
<keyword evidence="8" id="KW-0256">Endoplasmic reticulum</keyword>
<dbReference type="InterPro" id="IPR036188">
    <property type="entry name" value="FAD/NAD-bd_sf"/>
</dbReference>
<dbReference type="GO" id="GO:0050660">
    <property type="term" value="F:flavin adenine dinucleotide binding"/>
    <property type="evidence" value="ECO:0007669"/>
    <property type="project" value="InterPro"/>
</dbReference>
<dbReference type="GO" id="GO:0004499">
    <property type="term" value="F:N,N-dimethylaniline monooxygenase activity"/>
    <property type="evidence" value="ECO:0007669"/>
    <property type="project" value="UniProtKB-UniRule"/>
</dbReference>
<evidence type="ECO:0000256" key="7">
    <source>
        <dbReference type="ARBA" id="ARBA00023033"/>
    </source>
</evidence>
<evidence type="ECO:0000256" key="1">
    <source>
        <dbReference type="ARBA" id="ARBA00001974"/>
    </source>
</evidence>
<keyword evidence="3 8" id="KW-0285">Flavoprotein</keyword>
<evidence type="ECO:0000256" key="4">
    <source>
        <dbReference type="ARBA" id="ARBA00022827"/>
    </source>
</evidence>
<dbReference type="InterPro" id="IPR050346">
    <property type="entry name" value="FMO-like"/>
</dbReference>